<dbReference type="PANTHER" id="PTHR13343:SF17">
    <property type="entry name" value="CELLULAR REPRESSOR OF E1A-STIMULATED GENES, ISOFORM A"/>
    <property type="match status" value="1"/>
</dbReference>
<dbReference type="GO" id="GO:0005737">
    <property type="term" value="C:cytoplasm"/>
    <property type="evidence" value="ECO:0007669"/>
    <property type="project" value="UniProtKB-ARBA"/>
</dbReference>
<evidence type="ECO:0000259" key="2">
    <source>
        <dbReference type="Pfam" id="PF10615"/>
    </source>
</evidence>
<dbReference type="Pfam" id="PF01243">
    <property type="entry name" value="PNPOx_N"/>
    <property type="match status" value="1"/>
</dbReference>
<accession>A0A4R6RBD2</accession>
<dbReference type="OrthoDB" id="9814594at2"/>
<dbReference type="AlphaFoldDB" id="A0A4R6RBD2"/>
<reference evidence="3 4" key="1">
    <citation type="submission" date="2019-03" db="EMBL/GenBank/DDBJ databases">
        <title>Genomic Encyclopedia of Type Strains, Phase IV (KMG-IV): sequencing the most valuable type-strain genomes for metagenomic binning, comparative biology and taxonomic classification.</title>
        <authorList>
            <person name="Goeker M."/>
        </authorList>
    </citation>
    <scope>NUCLEOTIDE SEQUENCE [LARGE SCALE GENOMIC DNA]</scope>
    <source>
        <strain evidence="3 4">DSM 102969</strain>
    </source>
</reference>
<name>A0A4R6RBD2_9HYPH</name>
<evidence type="ECO:0008006" key="5">
    <source>
        <dbReference type="Google" id="ProtNLM"/>
    </source>
</evidence>
<sequence length="246" mass="25311">MTDAPFDPIAAARAVLRAASTGSLATLGEDGAPFASLVTVATDAAGDPLLMVSRLAVHTRNLDRDGRCALLLVAPGGEGGDPLAGARLTVEGRAARLDGESADLAHARGRFLARHPEAEGYAAFADFGMMRVATDRAHLVAGFGRIHTIAGNDLRAGEDVAAAFAAAEADVVGHVNEGHADTVRLWATRLLGRPDGAWTVVAADPDGLDLSDGESVVRLAFPARQGAPAELRATLRDLADAARARG</sequence>
<evidence type="ECO:0000313" key="3">
    <source>
        <dbReference type="EMBL" id="TDP83443.1"/>
    </source>
</evidence>
<proteinExistence type="predicted"/>
<keyword evidence="4" id="KW-1185">Reference proteome</keyword>
<dbReference type="SUPFAM" id="SSF50475">
    <property type="entry name" value="FMN-binding split barrel"/>
    <property type="match status" value="1"/>
</dbReference>
<feature type="domain" description="DUF2470" evidence="2">
    <location>
        <begin position="169"/>
        <end position="235"/>
    </location>
</feature>
<feature type="domain" description="Pyridoxamine 5'-phosphate oxidase N-terminal" evidence="1">
    <location>
        <begin position="11"/>
        <end position="139"/>
    </location>
</feature>
<organism evidence="3 4">
    <name type="scientific">Oharaeibacter diazotrophicus</name>
    <dbReference type="NCBI Taxonomy" id="1920512"/>
    <lineage>
        <taxon>Bacteria</taxon>
        <taxon>Pseudomonadati</taxon>
        <taxon>Pseudomonadota</taxon>
        <taxon>Alphaproteobacteria</taxon>
        <taxon>Hyphomicrobiales</taxon>
        <taxon>Pleomorphomonadaceae</taxon>
        <taxon>Oharaeibacter</taxon>
    </lineage>
</organism>
<dbReference type="Pfam" id="PF10615">
    <property type="entry name" value="DUF2470"/>
    <property type="match status" value="1"/>
</dbReference>
<dbReference type="InterPro" id="IPR019595">
    <property type="entry name" value="DUF2470"/>
</dbReference>
<dbReference type="RefSeq" id="WP_126538388.1">
    <property type="nucleotide sequence ID" value="NZ_BSPM01000009.1"/>
</dbReference>
<protein>
    <recommendedName>
        <fullName evidence="5">DUF2470 domain-containing protein</fullName>
    </recommendedName>
</protein>
<comment type="caution">
    <text evidence="3">The sequence shown here is derived from an EMBL/GenBank/DDBJ whole genome shotgun (WGS) entry which is preliminary data.</text>
</comment>
<evidence type="ECO:0000259" key="1">
    <source>
        <dbReference type="Pfam" id="PF01243"/>
    </source>
</evidence>
<dbReference type="EMBL" id="SNXY01000009">
    <property type="protein sequence ID" value="TDP83443.1"/>
    <property type="molecule type" value="Genomic_DNA"/>
</dbReference>
<dbReference type="Gene3D" id="2.30.110.10">
    <property type="entry name" value="Electron Transport, Fmn-binding Protein, Chain A"/>
    <property type="match status" value="1"/>
</dbReference>
<evidence type="ECO:0000313" key="4">
    <source>
        <dbReference type="Proteomes" id="UP000294547"/>
    </source>
</evidence>
<dbReference type="InterPro" id="IPR011576">
    <property type="entry name" value="Pyridox_Oxase_N"/>
</dbReference>
<gene>
    <name evidence="3" type="ORF">EDD54_3405</name>
</gene>
<dbReference type="Gene3D" id="3.20.180.10">
    <property type="entry name" value="PNP-oxidase-like"/>
    <property type="match status" value="1"/>
</dbReference>
<dbReference type="PANTHER" id="PTHR13343">
    <property type="entry name" value="CREG1 PROTEIN"/>
    <property type="match status" value="1"/>
</dbReference>
<dbReference type="InterPro" id="IPR012349">
    <property type="entry name" value="Split_barrel_FMN-bd"/>
</dbReference>
<dbReference type="Proteomes" id="UP000294547">
    <property type="component" value="Unassembled WGS sequence"/>
</dbReference>
<dbReference type="InterPro" id="IPR037119">
    <property type="entry name" value="Haem_oxidase_HugZ-like_sf"/>
</dbReference>